<evidence type="ECO:0000259" key="2">
    <source>
        <dbReference type="PROSITE" id="PS51186"/>
    </source>
</evidence>
<dbReference type="CDD" id="cd04301">
    <property type="entry name" value="NAT_SF"/>
    <property type="match status" value="1"/>
</dbReference>
<reference evidence="3 4" key="1">
    <citation type="submission" date="2020-08" db="EMBL/GenBank/DDBJ databases">
        <title>Functional genomics of gut bacteria from endangered species of beetles.</title>
        <authorList>
            <person name="Carlos-Shanley C."/>
        </authorList>
    </citation>
    <scope>NUCLEOTIDE SEQUENCE [LARGE SCALE GENOMIC DNA]</scope>
    <source>
        <strain evidence="3 4">S00198</strain>
    </source>
</reference>
<dbReference type="InterPro" id="IPR050769">
    <property type="entry name" value="NAT_camello-type"/>
</dbReference>
<dbReference type="Gene3D" id="3.40.630.30">
    <property type="match status" value="1"/>
</dbReference>
<comment type="caution">
    <text evidence="3">The sequence shown here is derived from an EMBL/GenBank/DDBJ whole genome shotgun (WGS) entry which is preliminary data.</text>
</comment>
<gene>
    <name evidence="3" type="ORF">HNP48_001052</name>
</gene>
<dbReference type="Pfam" id="PF00583">
    <property type="entry name" value="Acetyltransf_1"/>
    <property type="match status" value="1"/>
</dbReference>
<dbReference type="PANTHER" id="PTHR13947:SF37">
    <property type="entry name" value="LD18367P"/>
    <property type="match status" value="1"/>
</dbReference>
<dbReference type="RefSeq" id="WP_184855833.1">
    <property type="nucleotide sequence ID" value="NZ_JACHLK010000002.1"/>
</dbReference>
<keyword evidence="4" id="KW-1185">Reference proteome</keyword>
<keyword evidence="1" id="KW-0808">Transferase</keyword>
<accession>A0A7X0U7X4</accession>
<protein>
    <submittedName>
        <fullName evidence="3">Ribosomal protein S18 acetylase RimI-like enzyme</fullName>
    </submittedName>
</protein>
<dbReference type="AlphaFoldDB" id="A0A7X0U7X4"/>
<dbReference type="GO" id="GO:0005840">
    <property type="term" value="C:ribosome"/>
    <property type="evidence" value="ECO:0007669"/>
    <property type="project" value="UniProtKB-KW"/>
</dbReference>
<evidence type="ECO:0000313" key="3">
    <source>
        <dbReference type="EMBL" id="MBB6558388.1"/>
    </source>
</evidence>
<dbReference type="GO" id="GO:0008080">
    <property type="term" value="F:N-acetyltransferase activity"/>
    <property type="evidence" value="ECO:0007669"/>
    <property type="project" value="InterPro"/>
</dbReference>
<dbReference type="PROSITE" id="PS51186">
    <property type="entry name" value="GNAT"/>
    <property type="match status" value="1"/>
</dbReference>
<dbReference type="InterPro" id="IPR016181">
    <property type="entry name" value="Acyl_CoA_acyltransferase"/>
</dbReference>
<keyword evidence="3" id="KW-0689">Ribosomal protein</keyword>
<dbReference type="EMBL" id="JACHLK010000002">
    <property type="protein sequence ID" value="MBB6558388.1"/>
    <property type="molecule type" value="Genomic_DNA"/>
</dbReference>
<proteinExistence type="predicted"/>
<keyword evidence="3" id="KW-0687">Ribonucleoprotein</keyword>
<dbReference type="PANTHER" id="PTHR13947">
    <property type="entry name" value="GNAT FAMILY N-ACETYLTRANSFERASE"/>
    <property type="match status" value="1"/>
</dbReference>
<feature type="domain" description="N-acetyltransferase" evidence="2">
    <location>
        <begin position="8"/>
        <end position="172"/>
    </location>
</feature>
<organism evidence="3 4">
    <name type="scientific">Acidovorax soli</name>
    <dbReference type="NCBI Taxonomy" id="592050"/>
    <lineage>
        <taxon>Bacteria</taxon>
        <taxon>Pseudomonadati</taxon>
        <taxon>Pseudomonadota</taxon>
        <taxon>Betaproteobacteria</taxon>
        <taxon>Burkholderiales</taxon>
        <taxon>Comamonadaceae</taxon>
        <taxon>Acidovorax</taxon>
    </lineage>
</organism>
<sequence>MTPALPAPHIRPLAPHDDLERLTALIHAAYAPHASKGLRYWATHQTVEDTAKRLASGLALVVEIEGDYAATATLRGPQPDSKVALYRDSSVWSITQFCVAPWFKGQGLGKLLHTELLDRARSAGAATLALDTAQPAHALIAMYESWGYRVVGECDWRPLTNYTSVLMARAVTPPMPEHR</sequence>
<dbReference type="Proteomes" id="UP000575083">
    <property type="component" value="Unassembled WGS sequence"/>
</dbReference>
<evidence type="ECO:0000313" key="4">
    <source>
        <dbReference type="Proteomes" id="UP000575083"/>
    </source>
</evidence>
<dbReference type="InterPro" id="IPR000182">
    <property type="entry name" value="GNAT_dom"/>
</dbReference>
<evidence type="ECO:0000256" key="1">
    <source>
        <dbReference type="ARBA" id="ARBA00022679"/>
    </source>
</evidence>
<name>A0A7X0U7X4_9BURK</name>
<dbReference type="SUPFAM" id="SSF55729">
    <property type="entry name" value="Acyl-CoA N-acyltransferases (Nat)"/>
    <property type="match status" value="1"/>
</dbReference>